<evidence type="ECO:0000313" key="3">
    <source>
        <dbReference type="Proteomes" id="UP001153269"/>
    </source>
</evidence>
<name>A0A9N7UW71_PLEPL</name>
<sequence length="131" mass="14124">MHMSGGSVPGLCTFREDKPSLPVTNREGPSQSAGPSMQIDPDGHGVQTSSPPKTLWLNLTPRTTDGREDPSPLMNPGPQHHHGKLQAGLPFRVNTRVVVGKCTRVIAEVERSRGLAVMQRSLREENPLSGA</sequence>
<dbReference type="AlphaFoldDB" id="A0A9N7UW71"/>
<gene>
    <name evidence="2" type="ORF">PLEPLA_LOCUS25967</name>
</gene>
<feature type="region of interest" description="Disordered" evidence="1">
    <location>
        <begin position="1"/>
        <end position="88"/>
    </location>
</feature>
<comment type="caution">
    <text evidence="2">The sequence shown here is derived from an EMBL/GenBank/DDBJ whole genome shotgun (WGS) entry which is preliminary data.</text>
</comment>
<protein>
    <submittedName>
        <fullName evidence="2">Uncharacterized protein</fullName>
    </submittedName>
</protein>
<accession>A0A9N7UW71</accession>
<reference evidence="2" key="1">
    <citation type="submission" date="2020-03" db="EMBL/GenBank/DDBJ databases">
        <authorList>
            <person name="Weist P."/>
        </authorList>
    </citation>
    <scope>NUCLEOTIDE SEQUENCE</scope>
</reference>
<evidence type="ECO:0000256" key="1">
    <source>
        <dbReference type="SAM" id="MobiDB-lite"/>
    </source>
</evidence>
<proteinExistence type="predicted"/>
<dbReference type="EMBL" id="CADEAL010002097">
    <property type="protein sequence ID" value="CAB1437998.1"/>
    <property type="molecule type" value="Genomic_DNA"/>
</dbReference>
<dbReference type="Proteomes" id="UP001153269">
    <property type="component" value="Unassembled WGS sequence"/>
</dbReference>
<evidence type="ECO:0000313" key="2">
    <source>
        <dbReference type="EMBL" id="CAB1437998.1"/>
    </source>
</evidence>
<organism evidence="2 3">
    <name type="scientific">Pleuronectes platessa</name>
    <name type="common">European plaice</name>
    <dbReference type="NCBI Taxonomy" id="8262"/>
    <lineage>
        <taxon>Eukaryota</taxon>
        <taxon>Metazoa</taxon>
        <taxon>Chordata</taxon>
        <taxon>Craniata</taxon>
        <taxon>Vertebrata</taxon>
        <taxon>Euteleostomi</taxon>
        <taxon>Actinopterygii</taxon>
        <taxon>Neopterygii</taxon>
        <taxon>Teleostei</taxon>
        <taxon>Neoteleostei</taxon>
        <taxon>Acanthomorphata</taxon>
        <taxon>Carangaria</taxon>
        <taxon>Pleuronectiformes</taxon>
        <taxon>Pleuronectoidei</taxon>
        <taxon>Pleuronectidae</taxon>
        <taxon>Pleuronectes</taxon>
    </lineage>
</organism>
<keyword evidence="3" id="KW-1185">Reference proteome</keyword>